<dbReference type="SUPFAM" id="SSF47781">
    <property type="entry name" value="RuvA domain 2-like"/>
    <property type="match status" value="1"/>
</dbReference>
<dbReference type="Pfam" id="PF20582">
    <property type="entry name" value="UPF0758_N"/>
    <property type="match status" value="1"/>
</dbReference>
<sequence>MQKWQHPGGKLREEGPETLSDTELLAILISTGTKGKSAEKIAEEILAKFGSFKGLANQPLEKFLKIKGLGDVKIIRIAAAFEIARRIVKEVVSEKEE</sequence>
<name>A0A9C9K116_UNCW3</name>
<evidence type="ECO:0000313" key="3">
    <source>
        <dbReference type="Proteomes" id="UP000885826"/>
    </source>
</evidence>
<dbReference type="Proteomes" id="UP000885826">
    <property type="component" value="Unassembled WGS sequence"/>
</dbReference>
<dbReference type="PANTHER" id="PTHR30471">
    <property type="entry name" value="DNA REPAIR PROTEIN RADC"/>
    <property type="match status" value="1"/>
</dbReference>
<dbReference type="AlphaFoldDB" id="A0A9C9K116"/>
<evidence type="ECO:0000259" key="1">
    <source>
        <dbReference type="Pfam" id="PF20582"/>
    </source>
</evidence>
<dbReference type="Gene3D" id="1.10.150.20">
    <property type="entry name" value="5' to 3' exonuclease, C-terminal subdomain"/>
    <property type="match status" value="1"/>
</dbReference>
<dbReference type="EMBL" id="DRIG01000092">
    <property type="protein sequence ID" value="HEC79179.1"/>
    <property type="molecule type" value="Genomic_DNA"/>
</dbReference>
<gene>
    <name evidence="2" type="ORF">ENI34_08585</name>
</gene>
<organism evidence="2 3">
    <name type="scientific">candidate division WOR-3 bacterium</name>
    <dbReference type="NCBI Taxonomy" id="2052148"/>
    <lineage>
        <taxon>Bacteria</taxon>
        <taxon>Bacteria division WOR-3</taxon>
    </lineage>
</organism>
<dbReference type="InterPro" id="IPR001405">
    <property type="entry name" value="UPF0758"/>
</dbReference>
<dbReference type="InterPro" id="IPR046778">
    <property type="entry name" value="UPF0758_N"/>
</dbReference>
<accession>A0A9C9K116</accession>
<reference evidence="2" key="1">
    <citation type="journal article" date="2020" name="mSystems">
        <title>Genome- and Community-Level Interaction Insights into Carbon Utilization and Element Cycling Functions of Hydrothermarchaeota in Hydrothermal Sediment.</title>
        <authorList>
            <person name="Zhou Z."/>
            <person name="Liu Y."/>
            <person name="Xu W."/>
            <person name="Pan J."/>
            <person name="Luo Z.H."/>
            <person name="Li M."/>
        </authorList>
    </citation>
    <scope>NUCLEOTIDE SEQUENCE</scope>
    <source>
        <strain evidence="2">HyVt-388</strain>
    </source>
</reference>
<dbReference type="PANTHER" id="PTHR30471:SF3">
    <property type="entry name" value="UPF0758 PROTEIN YEES-RELATED"/>
    <property type="match status" value="1"/>
</dbReference>
<feature type="domain" description="UPF0758" evidence="1">
    <location>
        <begin position="4"/>
        <end position="75"/>
    </location>
</feature>
<evidence type="ECO:0000313" key="2">
    <source>
        <dbReference type="EMBL" id="HEC79179.1"/>
    </source>
</evidence>
<comment type="caution">
    <text evidence="2">The sequence shown here is derived from an EMBL/GenBank/DDBJ whole genome shotgun (WGS) entry which is preliminary data.</text>
</comment>
<protein>
    <recommendedName>
        <fullName evidence="1">UPF0758 domain-containing protein</fullName>
    </recommendedName>
</protein>
<dbReference type="InterPro" id="IPR010994">
    <property type="entry name" value="RuvA_2-like"/>
</dbReference>
<proteinExistence type="predicted"/>